<dbReference type="InterPro" id="IPR004860">
    <property type="entry name" value="LAGLIDADG_dom"/>
</dbReference>
<name>A0A6B9VYY9_9CHLO</name>
<dbReference type="EMBL" id="MH745228">
    <property type="protein sequence ID" value="QHQ73299.1"/>
    <property type="molecule type" value="Genomic_DNA"/>
</dbReference>
<dbReference type="RefSeq" id="YP_009729387.1">
    <property type="nucleotide sequence ID" value="NC_045914.1"/>
</dbReference>
<dbReference type="GeneID" id="44139389"/>
<keyword evidence="2" id="KW-0150">Chloroplast</keyword>
<dbReference type="InterPro" id="IPR027434">
    <property type="entry name" value="Homing_endonucl"/>
</dbReference>
<accession>A0A6B9VYY9</accession>
<proteinExistence type="predicted"/>
<keyword evidence="2" id="KW-0540">Nuclease</keyword>
<evidence type="ECO:0000259" key="1">
    <source>
        <dbReference type="Pfam" id="PF03161"/>
    </source>
</evidence>
<keyword evidence="2" id="KW-0255">Endonuclease</keyword>
<evidence type="ECO:0000313" key="2">
    <source>
        <dbReference type="EMBL" id="QHQ73299.1"/>
    </source>
</evidence>
<keyword evidence="2" id="KW-0378">Hydrolase</keyword>
<gene>
    <name evidence="2" type="primary">ORF2_16S</name>
</gene>
<dbReference type="AlphaFoldDB" id="A0A6B9VYY9"/>
<organism evidence="2">
    <name type="scientific">Caulerpa ashmeadii</name>
    <dbReference type="NCBI Taxonomy" id="177078"/>
    <lineage>
        <taxon>Eukaryota</taxon>
        <taxon>Viridiplantae</taxon>
        <taxon>Chlorophyta</taxon>
        <taxon>core chlorophytes</taxon>
        <taxon>Ulvophyceae</taxon>
        <taxon>TCBD clade</taxon>
        <taxon>Bryopsidales</taxon>
        <taxon>Halimedineae</taxon>
        <taxon>Caulerpaceae</taxon>
        <taxon>Caulerpa</taxon>
    </lineage>
</organism>
<geneLocation type="chloroplast" evidence="2"/>
<keyword evidence="2" id="KW-0934">Plastid</keyword>
<reference evidence="2" key="1">
    <citation type="journal article" date="2019" name="BMC Genomics">
        <title>Promising prospects of nanopore sequencing for algal hologenomics and structural variation discovery.</title>
        <authorList>
            <person name="Sauvage T."/>
            <person name="Schmidt W.E."/>
            <person name="Yoon H.S."/>
            <person name="Paul V.J."/>
            <person name="Fredericq S."/>
        </authorList>
    </citation>
    <scope>NUCLEOTIDE SEQUENCE</scope>
</reference>
<feature type="domain" description="Homing endonuclease LAGLIDADG" evidence="1">
    <location>
        <begin position="23"/>
        <end position="199"/>
    </location>
</feature>
<dbReference type="SUPFAM" id="SSF55608">
    <property type="entry name" value="Homing endonucleases"/>
    <property type="match status" value="1"/>
</dbReference>
<protein>
    <submittedName>
        <fullName evidence="2">Putative LAGLIDADG homing endonuclease</fullName>
    </submittedName>
</protein>
<dbReference type="Pfam" id="PF03161">
    <property type="entry name" value="LAGLIDADG_2"/>
    <property type="match status" value="1"/>
</dbReference>
<dbReference type="GO" id="GO:0004519">
    <property type="term" value="F:endonuclease activity"/>
    <property type="evidence" value="ECO:0007669"/>
    <property type="project" value="UniProtKB-KW"/>
</dbReference>
<sequence length="268" mass="32192">MLEFVNLSKKKFSQISLSDSCKAILLGSLLGDGSLKIYKPYKNARFWIRHSISQKDYYNWKIKELKEISTKKSNQLQKPSGYSQKEKFLFQSAAKEQLTEIYNIIYRKNRLRIRRKWLNFLTPLSLAIWWLDDGSIIDNGRRGVFCTDGFSKKEHEVLKRYFYVVWKIEVHIGVLKRFYNGQHKNYFRLYLKNTSLKKLFRIIMPHIPISGYLMSSMLYKFCLLYKNTELQERWISEMVFGFPNCKENVIRETIQLRKTQLKNFQKMI</sequence>
<dbReference type="Gene3D" id="3.10.28.10">
    <property type="entry name" value="Homing endonucleases"/>
    <property type="match status" value="2"/>
</dbReference>